<protein>
    <recommendedName>
        <fullName evidence="3">Effector</fullName>
    </recommendedName>
</protein>
<organism evidence="1 2">
    <name type="scientific">'Fragaria x ananassa' phyllody phytoplasma</name>
    <dbReference type="NCBI Taxonomy" id="2358428"/>
    <lineage>
        <taxon>Bacteria</taxon>
        <taxon>Bacillati</taxon>
        <taxon>Mycoplasmatota</taxon>
        <taxon>Mollicutes</taxon>
        <taxon>Acholeplasmatales</taxon>
        <taxon>Acholeplasmataceae</taxon>
        <taxon>Candidatus Phytoplasma</taxon>
        <taxon>16SrXIII (Mexican periwinkle virescence group)</taxon>
    </lineage>
</organism>
<comment type="caution">
    <text evidence="1">The sequence shown here is derived from an EMBL/GenBank/DDBJ whole genome shotgun (WGS) entry which is preliminary data.</text>
</comment>
<evidence type="ECO:0000313" key="2">
    <source>
        <dbReference type="Proteomes" id="UP000811481"/>
    </source>
</evidence>
<dbReference type="EMBL" id="JAGVRH010000001">
    <property type="protein sequence ID" value="MBS2126166.1"/>
    <property type="molecule type" value="Genomic_DNA"/>
</dbReference>
<dbReference type="Proteomes" id="UP000811481">
    <property type="component" value="Unassembled WGS sequence"/>
</dbReference>
<dbReference type="RefSeq" id="WP_212330729.1">
    <property type="nucleotide sequence ID" value="NZ_JAGVRH010000001.1"/>
</dbReference>
<evidence type="ECO:0008006" key="3">
    <source>
        <dbReference type="Google" id="ProtNLM"/>
    </source>
</evidence>
<sequence>MKKEYKNFFKINFKLFFILIIALLLINNNIFANKNKNDNPSQKINLIPQQLFHEMNPIITPFSDEVFISIPMPSFFVNKLNILLYPHNNEEGVFENRKFVFCHNERNKLKSIKEYINNINDNKDDYKFDYSFVYKYNSDEQIKVATIDSKSMNFEFESFYNKDQKLININAKFLGDICMRYVPTYELNKNNELLLDNVHIYDQDNTLNCLYEYIYDGPTKKLLFIIYIKPSNNSSEKSKKIIYHNIYNTKGEINKIEKYINNSIVEIMHQN</sequence>
<accession>A0ABS5K2R3</accession>
<gene>
    <name evidence="1" type="ORF">J8J04_00310</name>
</gene>
<keyword evidence="2" id="KW-1185">Reference proteome</keyword>
<evidence type="ECO:0000313" key="1">
    <source>
        <dbReference type="EMBL" id="MBS2126166.1"/>
    </source>
</evidence>
<name>A0ABS5K2R3_9MOLU</name>
<proteinExistence type="predicted"/>
<reference evidence="1" key="1">
    <citation type="submission" date="2021-04" db="EMBL/GenBank/DDBJ databases">
        <title>Draft genome sequence of StrPh-CL8, a phytoplasma strain causing strawberry phyllody in Chile.</title>
        <authorList>
            <person name="Cui W."/>
            <person name="Zamorano A."/>
            <person name="Fiore N."/>
        </authorList>
    </citation>
    <scope>NUCLEOTIDE SEQUENCE [LARGE SCALE GENOMIC DNA]</scope>
    <source>
        <strain evidence="1">StrPh-Cl</strain>
    </source>
</reference>